<keyword evidence="13 16" id="KW-0472">Membrane</keyword>
<keyword evidence="11" id="KW-0520">NAD</keyword>
<evidence type="ECO:0000256" key="12">
    <source>
        <dbReference type="ARBA" id="ARBA00023128"/>
    </source>
</evidence>
<keyword evidence="8" id="KW-1278">Translocase</keyword>
<evidence type="ECO:0000256" key="1">
    <source>
        <dbReference type="ARBA" id="ARBA00004225"/>
    </source>
</evidence>
<evidence type="ECO:0000256" key="9">
    <source>
        <dbReference type="ARBA" id="ARBA00022982"/>
    </source>
</evidence>
<feature type="transmembrane region" description="Helical" evidence="16">
    <location>
        <begin position="131"/>
        <end position="153"/>
    </location>
</feature>
<evidence type="ECO:0000256" key="2">
    <source>
        <dbReference type="ARBA" id="ARBA00005698"/>
    </source>
</evidence>
<evidence type="ECO:0000256" key="6">
    <source>
        <dbReference type="ARBA" id="ARBA00022660"/>
    </source>
</evidence>
<evidence type="ECO:0000256" key="5">
    <source>
        <dbReference type="ARBA" id="ARBA00022448"/>
    </source>
</evidence>
<evidence type="ECO:0000256" key="3">
    <source>
        <dbReference type="ARBA" id="ARBA00012944"/>
    </source>
</evidence>
<dbReference type="EMBL" id="MG882238">
    <property type="protein sequence ID" value="AVN68351.1"/>
    <property type="molecule type" value="Genomic_DNA"/>
</dbReference>
<dbReference type="EC" id="7.1.1.2" evidence="3"/>
<reference evidence="17" key="1">
    <citation type="journal article" date="2018" name="Mol. Biol. Evol.">
        <title>Transoceanic dispersal and plate tectonics shaped global cockroach distributions: evidence from mitochondrial phylogenomics.</title>
        <authorList>
            <person name="Bourguignon T."/>
            <person name="Qian T."/>
            <person name="Ho S.Y.W."/>
            <person name="Juna F."/>
            <person name="Wang Z."/>
            <person name="Arab D.A."/>
            <person name="Cameron S.L."/>
            <person name="Walker J."/>
            <person name="Rentz D."/>
            <person name="Evans T.A."/>
            <person name="Lo N."/>
        </authorList>
    </citation>
    <scope>NUCLEOTIDE SEQUENCE</scope>
</reference>
<gene>
    <name evidence="17" type="primary">nad6</name>
</gene>
<protein>
    <recommendedName>
        <fullName evidence="4">NADH-ubiquinone oxidoreductase chain 6</fullName>
        <ecNumber evidence="3">7.1.1.2</ecNumber>
    </recommendedName>
    <alternativeName>
        <fullName evidence="14">NADH dehydrogenase subunit 6</fullName>
    </alternativeName>
</protein>
<name>A0A2P1HA11_9NEOP</name>
<evidence type="ECO:0000256" key="7">
    <source>
        <dbReference type="ARBA" id="ARBA00022692"/>
    </source>
</evidence>
<evidence type="ECO:0000256" key="10">
    <source>
        <dbReference type="ARBA" id="ARBA00022989"/>
    </source>
</evidence>
<proteinExistence type="inferred from homology"/>
<evidence type="ECO:0000256" key="8">
    <source>
        <dbReference type="ARBA" id="ARBA00022967"/>
    </source>
</evidence>
<dbReference type="InterPro" id="IPR050269">
    <property type="entry name" value="ComplexI_Subunit6"/>
</dbReference>
<geneLocation type="mitochondrion" evidence="17"/>
<dbReference type="PANTHER" id="PTHR11435">
    <property type="entry name" value="NADH UBIQUINONE OXIDOREDUCTASE SUBUNIT ND6"/>
    <property type="match status" value="1"/>
</dbReference>
<evidence type="ECO:0000256" key="11">
    <source>
        <dbReference type="ARBA" id="ARBA00023027"/>
    </source>
</evidence>
<feature type="transmembrane region" description="Helical" evidence="16">
    <location>
        <begin position="80"/>
        <end position="99"/>
    </location>
</feature>
<organism evidence="17">
    <name type="scientific">Euphyllodromia sp. Z257</name>
    <dbReference type="NCBI Taxonomy" id="2093493"/>
    <lineage>
        <taxon>Eukaryota</taxon>
        <taxon>Metazoa</taxon>
        <taxon>Ecdysozoa</taxon>
        <taxon>Arthropoda</taxon>
        <taxon>Hexapoda</taxon>
        <taxon>Insecta</taxon>
        <taxon>Pterygota</taxon>
        <taxon>Neoptera</taxon>
        <taxon>Polyneoptera</taxon>
        <taxon>Dictyoptera</taxon>
        <taxon>Blattodea</taxon>
        <taxon>Blaberoidea</taxon>
        <taxon>Pseudophyllodromiidae</taxon>
        <taxon>Euphyllodromia</taxon>
    </lineage>
</organism>
<keyword evidence="6" id="KW-0679">Respiratory chain</keyword>
<evidence type="ECO:0000256" key="14">
    <source>
        <dbReference type="ARBA" id="ARBA00031019"/>
    </source>
</evidence>
<comment type="catalytic activity">
    <reaction evidence="15">
        <text>a ubiquinone + NADH + 5 H(+)(in) = a ubiquinol + NAD(+) + 4 H(+)(out)</text>
        <dbReference type="Rhea" id="RHEA:29091"/>
        <dbReference type="Rhea" id="RHEA-COMP:9565"/>
        <dbReference type="Rhea" id="RHEA-COMP:9566"/>
        <dbReference type="ChEBI" id="CHEBI:15378"/>
        <dbReference type="ChEBI" id="CHEBI:16389"/>
        <dbReference type="ChEBI" id="CHEBI:17976"/>
        <dbReference type="ChEBI" id="CHEBI:57540"/>
        <dbReference type="ChEBI" id="CHEBI:57945"/>
        <dbReference type="EC" id="7.1.1.2"/>
    </reaction>
</comment>
<evidence type="ECO:0000313" key="17">
    <source>
        <dbReference type="EMBL" id="AVN68351.1"/>
    </source>
</evidence>
<evidence type="ECO:0000256" key="4">
    <source>
        <dbReference type="ARBA" id="ARBA00021095"/>
    </source>
</evidence>
<keyword evidence="7 16" id="KW-0812">Transmembrane</keyword>
<keyword evidence="5" id="KW-0813">Transport</keyword>
<comment type="similarity">
    <text evidence="2">Belongs to the complex I subunit 6 family.</text>
</comment>
<dbReference type="GO" id="GO:0008137">
    <property type="term" value="F:NADH dehydrogenase (ubiquinone) activity"/>
    <property type="evidence" value="ECO:0007669"/>
    <property type="project" value="UniProtKB-EC"/>
</dbReference>
<keyword evidence="12 17" id="KW-0496">Mitochondrion</keyword>
<comment type="subcellular location">
    <subcellularLocation>
        <location evidence="1">Mitochondrion membrane</location>
        <topology evidence="1">Multi-pass membrane protein</topology>
    </subcellularLocation>
</comment>
<evidence type="ECO:0000256" key="15">
    <source>
        <dbReference type="ARBA" id="ARBA00049551"/>
    </source>
</evidence>
<evidence type="ECO:0000256" key="13">
    <source>
        <dbReference type="ARBA" id="ARBA00023136"/>
    </source>
</evidence>
<evidence type="ECO:0000256" key="16">
    <source>
        <dbReference type="SAM" id="Phobius"/>
    </source>
</evidence>
<feature type="transmembrane region" description="Helical" evidence="16">
    <location>
        <begin position="48"/>
        <end position="68"/>
    </location>
</feature>
<keyword evidence="10 16" id="KW-1133">Transmembrane helix</keyword>
<accession>A0A2P1HA11</accession>
<keyword evidence="9" id="KW-0249">Electron transport</keyword>
<dbReference type="PANTHER" id="PTHR11435:SF1">
    <property type="entry name" value="NADH-UBIQUINONE OXIDOREDUCTASE CHAIN 6"/>
    <property type="match status" value="1"/>
</dbReference>
<sequence length="161" mass="19215">MMMFLSMILSLIFMQINHPLAMGLMMLFQTMLIMMITGLMYHSFWFPYTMFLIFIGGLMVLFIYVTTLASNEMFNLSMKVMFMSMFIFMMYYFLVFKNFKLNNQEMLMFMNSNNILYTPMMKLYNMPTNNITILMASYLFLTLIAVIKIINIFKGPLRKMN</sequence>
<dbReference type="GO" id="GO:0031966">
    <property type="term" value="C:mitochondrial membrane"/>
    <property type="evidence" value="ECO:0007669"/>
    <property type="project" value="UniProtKB-SubCell"/>
</dbReference>
<dbReference type="AlphaFoldDB" id="A0A2P1HA11"/>